<proteinExistence type="predicted"/>
<protein>
    <submittedName>
        <fullName evidence="1">Uncharacterized protein</fullName>
    </submittedName>
</protein>
<name>A0ACC5SVW3_ENSAD</name>
<evidence type="ECO:0000313" key="1">
    <source>
        <dbReference type="EMBL" id="MBP1873037.1"/>
    </source>
</evidence>
<dbReference type="EMBL" id="JAGGJR010000003">
    <property type="protein sequence ID" value="MBP1873037.1"/>
    <property type="molecule type" value="Genomic_DNA"/>
</dbReference>
<keyword evidence="2" id="KW-1185">Reference proteome</keyword>
<comment type="caution">
    <text evidence="1">The sequence shown here is derived from an EMBL/GenBank/DDBJ whole genome shotgun (WGS) entry which is preliminary data.</text>
</comment>
<reference evidence="1" key="1">
    <citation type="submission" date="2021-03" db="EMBL/GenBank/DDBJ databases">
        <title>Genomic Encyclopedia of Type Strains, Phase IV (KMG-IV): sequencing the most valuable type-strain genomes for metagenomic binning, comparative biology and taxonomic classification.</title>
        <authorList>
            <person name="Goeker M."/>
        </authorList>
    </citation>
    <scope>NUCLEOTIDE SEQUENCE</scope>
    <source>
        <strain evidence="1">DSM 18131</strain>
    </source>
</reference>
<dbReference type="Proteomes" id="UP000823773">
    <property type="component" value="Unassembled WGS sequence"/>
</dbReference>
<accession>A0ACC5SVW3</accession>
<gene>
    <name evidence="1" type="ORF">J2Z19_002749</name>
</gene>
<sequence>MAHLSHDTGTCRPSSPNDTAARGGEHHSMSGRGRVPVVRANAPIVAAQHLHERKLAANAALKDLDERGAELIRLFALRLQFVAGAGVSEHALEHFQLIFVDCQVEEIPIHLTLILRIKAG</sequence>
<evidence type="ECO:0000313" key="2">
    <source>
        <dbReference type="Proteomes" id="UP000823773"/>
    </source>
</evidence>
<organism evidence="1 2">
    <name type="scientific">Ensifer adhaerens</name>
    <name type="common">Sinorhizobium morelense</name>
    <dbReference type="NCBI Taxonomy" id="106592"/>
    <lineage>
        <taxon>Bacteria</taxon>
        <taxon>Pseudomonadati</taxon>
        <taxon>Pseudomonadota</taxon>
        <taxon>Alphaproteobacteria</taxon>
        <taxon>Hyphomicrobiales</taxon>
        <taxon>Rhizobiaceae</taxon>
        <taxon>Sinorhizobium/Ensifer group</taxon>
        <taxon>Ensifer</taxon>
    </lineage>
</organism>